<dbReference type="GO" id="GO:0046872">
    <property type="term" value="F:metal ion binding"/>
    <property type="evidence" value="ECO:0007669"/>
    <property type="project" value="UniProtKB-KW"/>
</dbReference>
<protein>
    <submittedName>
        <fullName evidence="5">Di-copper centre-containing protein</fullName>
    </submittedName>
</protein>
<reference evidence="5 6" key="1">
    <citation type="journal article" date="2018" name="Nat. Ecol. Evol.">
        <title>Pezizomycetes genomes reveal the molecular basis of ectomycorrhizal truffle lifestyle.</title>
        <authorList>
            <person name="Murat C."/>
            <person name="Payen T."/>
            <person name="Noel B."/>
            <person name="Kuo A."/>
            <person name="Morin E."/>
            <person name="Chen J."/>
            <person name="Kohler A."/>
            <person name="Krizsan K."/>
            <person name="Balestrini R."/>
            <person name="Da Silva C."/>
            <person name="Montanini B."/>
            <person name="Hainaut M."/>
            <person name="Levati E."/>
            <person name="Barry K.W."/>
            <person name="Belfiori B."/>
            <person name="Cichocki N."/>
            <person name="Clum A."/>
            <person name="Dockter R.B."/>
            <person name="Fauchery L."/>
            <person name="Guy J."/>
            <person name="Iotti M."/>
            <person name="Le Tacon F."/>
            <person name="Lindquist E.A."/>
            <person name="Lipzen A."/>
            <person name="Malagnac F."/>
            <person name="Mello A."/>
            <person name="Molinier V."/>
            <person name="Miyauchi S."/>
            <person name="Poulain J."/>
            <person name="Riccioni C."/>
            <person name="Rubini A."/>
            <person name="Sitrit Y."/>
            <person name="Splivallo R."/>
            <person name="Traeger S."/>
            <person name="Wang M."/>
            <person name="Zifcakova L."/>
            <person name="Wipf D."/>
            <person name="Zambonelli A."/>
            <person name="Paolocci F."/>
            <person name="Nowrousian M."/>
            <person name="Ottonello S."/>
            <person name="Baldrian P."/>
            <person name="Spatafora J.W."/>
            <person name="Henrissat B."/>
            <person name="Nagy L.G."/>
            <person name="Aury J.M."/>
            <person name="Wincker P."/>
            <person name="Grigoriev I.V."/>
            <person name="Bonfante P."/>
            <person name="Martin F.M."/>
        </authorList>
    </citation>
    <scope>NUCLEOTIDE SEQUENCE [LARGE SCALE GENOMIC DNA]</scope>
    <source>
        <strain evidence="5 6">CCBAS932</strain>
    </source>
</reference>
<dbReference type="InterPro" id="IPR008922">
    <property type="entry name" value="Di-copper_centre_dom_sf"/>
</dbReference>
<sequence>MANFKFTALVWGSLFVFALLQLSEAATIKKCSSPIVRKEWRALTAKQQQKYLSAVKCLQNIPAKTCAAVPGAISRFDDFQGVHIRQTDFIHFVGHFQAWHRYYLATYEKSLREECGYTGAQPYWDWTLDSASNATFLAAPVFANSAFGGNGPYVENGTVVGLEGVTGRTGGGCVPNGSFKDLELHLGPGTNLERNNQCLTRDIAFPIILKCLTATAVDKALAAENYQAFDMEAEGGTTPEAFTYHAGGHLGIGGAYGTIADIYASPGDPLFYLHHANMDRIWWMWQSQDLATRLTDISGPIVQFGYPFSNNTSGGNVTLDFKIHLNELAGNVTLEQMMNIKGGDLCYDYV</sequence>
<dbReference type="InterPro" id="IPR002227">
    <property type="entry name" value="Tyrosinase_Cu-bd"/>
</dbReference>
<keyword evidence="3" id="KW-0732">Signal</keyword>
<gene>
    <name evidence="5" type="ORF">P167DRAFT_529621</name>
</gene>
<dbReference type="STRING" id="1392247.A0A3N4KB49"/>
<dbReference type="Proteomes" id="UP000277580">
    <property type="component" value="Unassembled WGS sequence"/>
</dbReference>
<evidence type="ECO:0000313" key="5">
    <source>
        <dbReference type="EMBL" id="RPB07726.1"/>
    </source>
</evidence>
<dbReference type="Gene3D" id="1.10.1280.10">
    <property type="entry name" value="Di-copper center containing domain from catechol oxidase"/>
    <property type="match status" value="1"/>
</dbReference>
<evidence type="ECO:0000256" key="1">
    <source>
        <dbReference type="ARBA" id="ARBA00022723"/>
    </source>
</evidence>
<proteinExistence type="predicted"/>
<dbReference type="PANTHER" id="PTHR11474">
    <property type="entry name" value="TYROSINASE FAMILY MEMBER"/>
    <property type="match status" value="1"/>
</dbReference>
<dbReference type="GO" id="GO:0016491">
    <property type="term" value="F:oxidoreductase activity"/>
    <property type="evidence" value="ECO:0007669"/>
    <property type="project" value="InterPro"/>
</dbReference>
<dbReference type="OrthoDB" id="6132182at2759"/>
<dbReference type="PROSITE" id="PS00498">
    <property type="entry name" value="TYROSINASE_2"/>
    <property type="match status" value="1"/>
</dbReference>
<feature type="chain" id="PRO_5017996506" evidence="3">
    <location>
        <begin position="26"/>
        <end position="350"/>
    </location>
</feature>
<accession>A0A3N4KB49</accession>
<keyword evidence="6" id="KW-1185">Reference proteome</keyword>
<organism evidence="5 6">
    <name type="scientific">Morchella conica CCBAS932</name>
    <dbReference type="NCBI Taxonomy" id="1392247"/>
    <lineage>
        <taxon>Eukaryota</taxon>
        <taxon>Fungi</taxon>
        <taxon>Dikarya</taxon>
        <taxon>Ascomycota</taxon>
        <taxon>Pezizomycotina</taxon>
        <taxon>Pezizomycetes</taxon>
        <taxon>Pezizales</taxon>
        <taxon>Morchellaceae</taxon>
        <taxon>Morchella</taxon>
    </lineage>
</organism>
<dbReference type="InterPro" id="IPR050316">
    <property type="entry name" value="Tyrosinase/Hemocyanin"/>
</dbReference>
<keyword evidence="2" id="KW-0186">Copper</keyword>
<dbReference type="AlphaFoldDB" id="A0A3N4KB49"/>
<dbReference type="PANTHER" id="PTHR11474:SF126">
    <property type="entry name" value="TYROSINASE-LIKE PROTEIN TYR-1-RELATED"/>
    <property type="match status" value="1"/>
</dbReference>
<name>A0A3N4KB49_9PEZI</name>
<evidence type="ECO:0000256" key="2">
    <source>
        <dbReference type="ARBA" id="ARBA00023008"/>
    </source>
</evidence>
<keyword evidence="1" id="KW-0479">Metal-binding</keyword>
<dbReference type="SUPFAM" id="SSF48056">
    <property type="entry name" value="Di-copper centre-containing domain"/>
    <property type="match status" value="1"/>
</dbReference>
<evidence type="ECO:0000259" key="4">
    <source>
        <dbReference type="PROSITE" id="PS00498"/>
    </source>
</evidence>
<evidence type="ECO:0000313" key="6">
    <source>
        <dbReference type="Proteomes" id="UP000277580"/>
    </source>
</evidence>
<dbReference type="Pfam" id="PF00264">
    <property type="entry name" value="Tyrosinase"/>
    <property type="match status" value="1"/>
</dbReference>
<evidence type="ECO:0000256" key="3">
    <source>
        <dbReference type="SAM" id="SignalP"/>
    </source>
</evidence>
<dbReference type="EMBL" id="ML119176">
    <property type="protein sequence ID" value="RPB07726.1"/>
    <property type="molecule type" value="Genomic_DNA"/>
</dbReference>
<feature type="signal peptide" evidence="3">
    <location>
        <begin position="1"/>
        <end position="25"/>
    </location>
</feature>
<feature type="domain" description="Tyrosinase copper-binding" evidence="4">
    <location>
        <begin position="268"/>
        <end position="279"/>
    </location>
</feature>
<dbReference type="InParanoid" id="A0A3N4KB49"/>
<dbReference type="PRINTS" id="PR00092">
    <property type="entry name" value="TYROSINASE"/>
</dbReference>